<dbReference type="InterPro" id="IPR019292">
    <property type="entry name" value="McrC"/>
</dbReference>
<dbReference type="PANTHER" id="PTHR37291:SF1">
    <property type="entry name" value="TYPE IV METHYL-DIRECTED RESTRICTION ENZYME ECOKMCRB SUBUNIT"/>
    <property type="match status" value="1"/>
</dbReference>
<keyword evidence="3" id="KW-1185">Reference proteome</keyword>
<evidence type="ECO:0000259" key="1">
    <source>
        <dbReference type="SMART" id="SM00382"/>
    </source>
</evidence>
<accession>A0AAE0W839</accession>
<reference evidence="2" key="2">
    <citation type="journal article" date="2021" name="Genome Biol. Evol.">
        <title>Developing a high-quality reference genome for a parasitic bivalve with doubly uniparental inheritance (Bivalvia: Unionida).</title>
        <authorList>
            <person name="Smith C.H."/>
        </authorList>
    </citation>
    <scope>NUCLEOTIDE SEQUENCE</scope>
    <source>
        <strain evidence="2">CHS0354</strain>
        <tissue evidence="2">Mantle</tissue>
    </source>
</reference>
<dbReference type="Pfam" id="PF10117">
    <property type="entry name" value="McrBC"/>
    <property type="match status" value="1"/>
</dbReference>
<dbReference type="EMBL" id="JAEAOA010000085">
    <property type="protein sequence ID" value="KAK3604966.1"/>
    <property type="molecule type" value="Genomic_DNA"/>
</dbReference>
<dbReference type="CDD" id="cd00009">
    <property type="entry name" value="AAA"/>
    <property type="match status" value="1"/>
</dbReference>
<dbReference type="SUPFAM" id="SSF52540">
    <property type="entry name" value="P-loop containing nucleoside triphosphate hydrolases"/>
    <property type="match status" value="1"/>
</dbReference>
<dbReference type="GO" id="GO:0016887">
    <property type="term" value="F:ATP hydrolysis activity"/>
    <property type="evidence" value="ECO:0007669"/>
    <property type="project" value="InterPro"/>
</dbReference>
<sequence length="782" mass="90476">MNYWHMQMHPSDENWGGEREVLEKHSLIGMGDWDEGKGQQDAFENVMDIGDIVAIKRGGQLIALTEVIGEYQYEENGLGDDWIKRIRKVKVLDWYKDEYNFNVAPMGTLVRCADLSKETSQSIIKWHDLVNLTKLLEHKHQIILQGPPGTGKTKLAKEIAEKLTKDEDKIKLIQFHPAYSYEDFVRGIVAESKGDKISYVAKDKVLAEFAKKASNDLKAKYILIIDEINRANLPAVLGELIYGLEYRGEKVESMYAIEQGGREITLPEKIYIIGTMNTADRSVGHIDYAIRRRFAFVDVPPNESVITNDKAKALFKKVAELFDKNLSSDFKKEDVQIGHSYFLADDDAELGLKLKYEIKPILHKAFSEHITEDISKEENVTPLTVFFKQDNPSEDKEKKCVWITEGQNGKKIHTHYYVGIDWLIENELAVYVAPKLDDTAKQTDYVKMLFSCLKHPEVAEHTKNLYEIKFDKSLIEIPQNQDLLTPFLVVQFLQLLKAIVRKGLKKSYYKVERNLDARIKGKVLVAQTIKQNVIKNKLTRTFCQYDEFGFNGVENRILKRTLIFVQKYLALFPEFSKLASPIVGYCMPAFHEVDEHIDVRAMRGIFHNSFYKEYKEALRIALLILKRFAFNIKEVETQKDKTVKVQPFWINMSNLFELYVLGLLRDKYSNDIIIFQCKGTYGIPDFLLKGEPKMIIDAKYKRIYQKDNNYEIDDIRQLSGYARDCEIVKKLVCTKDVVIDCLIIYPDQKAEEKLSDNLKNTPICGFTKFYKMPIKLPVQVEK</sequence>
<dbReference type="Pfam" id="PF07728">
    <property type="entry name" value="AAA_5"/>
    <property type="match status" value="1"/>
</dbReference>
<dbReference type="PANTHER" id="PTHR37291">
    <property type="entry name" value="5-METHYLCYTOSINE-SPECIFIC RESTRICTION ENZYME B"/>
    <property type="match status" value="1"/>
</dbReference>
<dbReference type="GO" id="GO:0005524">
    <property type="term" value="F:ATP binding"/>
    <property type="evidence" value="ECO:0007669"/>
    <property type="project" value="InterPro"/>
</dbReference>
<dbReference type="Gene3D" id="3.40.50.300">
    <property type="entry name" value="P-loop containing nucleotide triphosphate hydrolases"/>
    <property type="match status" value="1"/>
</dbReference>
<protein>
    <recommendedName>
        <fullName evidence="1">AAA+ ATPase domain-containing protein</fullName>
    </recommendedName>
</protein>
<evidence type="ECO:0000313" key="3">
    <source>
        <dbReference type="Proteomes" id="UP001195483"/>
    </source>
</evidence>
<proteinExistence type="predicted"/>
<feature type="domain" description="AAA+ ATPase" evidence="1">
    <location>
        <begin position="138"/>
        <end position="300"/>
    </location>
</feature>
<dbReference type="InterPro" id="IPR052934">
    <property type="entry name" value="Methyl-DNA_Rec/Restrict_Enz"/>
</dbReference>
<gene>
    <name evidence="2" type="ORF">CHS0354_000630</name>
</gene>
<reference evidence="2" key="1">
    <citation type="journal article" date="2021" name="Genome Biol. Evol.">
        <title>A High-Quality Reference Genome for a Parasitic Bivalve with Doubly Uniparental Inheritance (Bivalvia: Unionida).</title>
        <authorList>
            <person name="Smith C.H."/>
        </authorList>
    </citation>
    <scope>NUCLEOTIDE SEQUENCE</scope>
    <source>
        <strain evidence="2">CHS0354</strain>
    </source>
</reference>
<organism evidence="2 3">
    <name type="scientific">Potamilus streckersoni</name>
    <dbReference type="NCBI Taxonomy" id="2493646"/>
    <lineage>
        <taxon>Eukaryota</taxon>
        <taxon>Metazoa</taxon>
        <taxon>Spiralia</taxon>
        <taxon>Lophotrochozoa</taxon>
        <taxon>Mollusca</taxon>
        <taxon>Bivalvia</taxon>
        <taxon>Autobranchia</taxon>
        <taxon>Heteroconchia</taxon>
        <taxon>Palaeoheterodonta</taxon>
        <taxon>Unionida</taxon>
        <taxon>Unionoidea</taxon>
        <taxon>Unionidae</taxon>
        <taxon>Ambleminae</taxon>
        <taxon>Lampsilini</taxon>
        <taxon>Potamilus</taxon>
    </lineage>
</organism>
<reference evidence="2" key="3">
    <citation type="submission" date="2023-05" db="EMBL/GenBank/DDBJ databases">
        <authorList>
            <person name="Smith C.H."/>
        </authorList>
    </citation>
    <scope>NUCLEOTIDE SEQUENCE</scope>
    <source>
        <strain evidence="2">CHS0354</strain>
        <tissue evidence="2">Mantle</tissue>
    </source>
</reference>
<dbReference type="InterPro" id="IPR011704">
    <property type="entry name" value="ATPase_dyneun-rel_AAA"/>
</dbReference>
<dbReference type="InterPro" id="IPR003593">
    <property type="entry name" value="AAA+_ATPase"/>
</dbReference>
<name>A0AAE0W839_9BIVA</name>
<dbReference type="Proteomes" id="UP001195483">
    <property type="component" value="Unassembled WGS sequence"/>
</dbReference>
<evidence type="ECO:0000313" key="2">
    <source>
        <dbReference type="EMBL" id="KAK3604966.1"/>
    </source>
</evidence>
<dbReference type="SMART" id="SM00382">
    <property type="entry name" value="AAA"/>
    <property type="match status" value="1"/>
</dbReference>
<dbReference type="InterPro" id="IPR027417">
    <property type="entry name" value="P-loop_NTPase"/>
</dbReference>
<comment type="caution">
    <text evidence="2">The sequence shown here is derived from an EMBL/GenBank/DDBJ whole genome shotgun (WGS) entry which is preliminary data.</text>
</comment>
<dbReference type="AlphaFoldDB" id="A0AAE0W839"/>